<dbReference type="Pfam" id="PF00675">
    <property type="entry name" value="Peptidase_M16"/>
    <property type="match status" value="1"/>
</dbReference>
<reference evidence="9 10" key="1">
    <citation type="submission" date="2020-01" db="EMBL/GenBank/DDBJ databases">
        <title>Jiella pacifica sp. nov.</title>
        <authorList>
            <person name="Xue Z."/>
            <person name="Zhu S."/>
            <person name="Chen J."/>
            <person name="Yang J."/>
        </authorList>
    </citation>
    <scope>NUCLEOTIDE SEQUENCE [LARGE SCALE GENOMIC DNA]</scope>
    <source>
        <strain evidence="9 10">40Bstr34</strain>
    </source>
</reference>
<evidence type="ECO:0000256" key="6">
    <source>
        <dbReference type="SAM" id="SignalP"/>
    </source>
</evidence>
<keyword evidence="3" id="KW-0645">Protease</keyword>
<dbReference type="EMBL" id="JAAAMG010000003">
    <property type="protein sequence ID" value="NDW04015.1"/>
    <property type="molecule type" value="Genomic_DNA"/>
</dbReference>
<protein>
    <submittedName>
        <fullName evidence="9">Insulinase family protein</fullName>
    </submittedName>
</protein>
<accession>A0A6N9T1E7</accession>
<dbReference type="Gene3D" id="3.30.830.10">
    <property type="entry name" value="Metalloenzyme, LuxS/M16 peptidase-like"/>
    <property type="match status" value="2"/>
</dbReference>
<keyword evidence="3" id="KW-0378">Hydrolase</keyword>
<evidence type="ECO:0000256" key="2">
    <source>
        <dbReference type="ARBA" id="ARBA00007261"/>
    </source>
</evidence>
<comment type="similarity">
    <text evidence="2 4">Belongs to the peptidase M16 family.</text>
</comment>
<proteinExistence type="inferred from homology"/>
<dbReference type="InterPro" id="IPR001431">
    <property type="entry name" value="Pept_M16_Zn_BS"/>
</dbReference>
<dbReference type="PROSITE" id="PS00143">
    <property type="entry name" value="INSULINASE"/>
    <property type="match status" value="1"/>
</dbReference>
<dbReference type="InterPro" id="IPR011249">
    <property type="entry name" value="Metalloenz_LuxS/M16"/>
</dbReference>
<keyword evidence="6" id="KW-0732">Signal</keyword>
<dbReference type="SUPFAM" id="SSF63411">
    <property type="entry name" value="LuxS/MPP-like metallohydrolase"/>
    <property type="match status" value="2"/>
</dbReference>
<evidence type="ECO:0000259" key="7">
    <source>
        <dbReference type="Pfam" id="PF00675"/>
    </source>
</evidence>
<organism evidence="9 10">
    <name type="scientific">Jiella pacifica</name>
    <dbReference type="NCBI Taxonomy" id="2696469"/>
    <lineage>
        <taxon>Bacteria</taxon>
        <taxon>Pseudomonadati</taxon>
        <taxon>Pseudomonadota</taxon>
        <taxon>Alphaproteobacteria</taxon>
        <taxon>Hyphomicrobiales</taxon>
        <taxon>Aurantimonadaceae</taxon>
        <taxon>Jiella</taxon>
    </lineage>
</organism>
<dbReference type="InterPro" id="IPR011765">
    <property type="entry name" value="Pept_M16_N"/>
</dbReference>
<dbReference type="Proteomes" id="UP000469011">
    <property type="component" value="Unassembled WGS sequence"/>
</dbReference>
<dbReference type="GO" id="GO:0046872">
    <property type="term" value="F:metal ion binding"/>
    <property type="evidence" value="ECO:0007669"/>
    <property type="project" value="InterPro"/>
</dbReference>
<dbReference type="GO" id="GO:0006508">
    <property type="term" value="P:proteolysis"/>
    <property type="evidence" value="ECO:0007669"/>
    <property type="project" value="InterPro"/>
</dbReference>
<evidence type="ECO:0000259" key="8">
    <source>
        <dbReference type="Pfam" id="PF05193"/>
    </source>
</evidence>
<feature type="region of interest" description="Disordered" evidence="5">
    <location>
        <begin position="31"/>
        <end position="58"/>
    </location>
</feature>
<gene>
    <name evidence="9" type="ORF">GTK09_06190</name>
</gene>
<evidence type="ECO:0000313" key="9">
    <source>
        <dbReference type="EMBL" id="NDW04015.1"/>
    </source>
</evidence>
<feature type="domain" description="Peptidase M16 N-terminal" evidence="7">
    <location>
        <begin position="78"/>
        <end position="222"/>
    </location>
</feature>
<dbReference type="Pfam" id="PF05193">
    <property type="entry name" value="Peptidase_M16_C"/>
    <property type="match status" value="1"/>
</dbReference>
<comment type="caution">
    <text evidence="9">The sequence shown here is derived from an EMBL/GenBank/DDBJ whole genome shotgun (WGS) entry which is preliminary data.</text>
</comment>
<keyword evidence="10" id="KW-1185">Reference proteome</keyword>
<feature type="chain" id="PRO_5026889689" evidence="6">
    <location>
        <begin position="25"/>
        <end position="512"/>
    </location>
</feature>
<dbReference type="RefSeq" id="WP_163461934.1">
    <property type="nucleotide sequence ID" value="NZ_JAAAMG010000003.1"/>
</dbReference>
<sequence>MTKVMRAVSATALAGILAFGPVFGAGAETATKTDPASAAKAGAPSTRKSDTIAGTPADHETVEERITEFTLDNGMQVVVLPDHRAPVVTQMVYYHVGAADEAPGESGIAHFLEHLMFKGTKTHPEGEFSRAVADIGGQENAFTTDDYTGYYQQVPASALKMVMGYEADRMANLVLTDEVVKPERNVILEERRMRVDNDPGAQLQEAVGAALFQNSPYGIPVIGWRSEMEQLSRDDAIAFYDKYYTPNNATLLVAGDVTAAEVKDLAEATFGKVEQRADPGNRDRALEPEPLAARTVTLVDEKVTQPSMQRVYLVPGETIAEPGEAEALDVLSDILGGGTTSRLYRSLVVEKGIAAGTGAYYAGTALKEGQFGVYGMPRGEASLADIETAIDAEIAKVREDGVTEAELERAKNRVRKNMIYLRDSQTAMARRVGAALSTGRTLKDVETWPERIEAVTVADVNAAARKYLTPERSVTGYLKPKAPMAADAATGGAKPAASGADAAEPAAAESRS</sequence>
<evidence type="ECO:0000313" key="10">
    <source>
        <dbReference type="Proteomes" id="UP000469011"/>
    </source>
</evidence>
<dbReference type="PANTHER" id="PTHR11851">
    <property type="entry name" value="METALLOPROTEASE"/>
    <property type="match status" value="1"/>
</dbReference>
<dbReference type="GO" id="GO:0004222">
    <property type="term" value="F:metalloendopeptidase activity"/>
    <property type="evidence" value="ECO:0007669"/>
    <property type="project" value="InterPro"/>
</dbReference>
<evidence type="ECO:0000256" key="3">
    <source>
        <dbReference type="ARBA" id="ARBA00023049"/>
    </source>
</evidence>
<keyword evidence="3" id="KW-0482">Metalloprotease</keyword>
<feature type="region of interest" description="Disordered" evidence="5">
    <location>
        <begin position="484"/>
        <end position="512"/>
    </location>
</feature>
<comment type="cofactor">
    <cofactor evidence="1">
        <name>Zn(2+)</name>
        <dbReference type="ChEBI" id="CHEBI:29105"/>
    </cofactor>
</comment>
<dbReference type="InterPro" id="IPR050361">
    <property type="entry name" value="MPP/UQCRC_Complex"/>
</dbReference>
<evidence type="ECO:0000256" key="1">
    <source>
        <dbReference type="ARBA" id="ARBA00001947"/>
    </source>
</evidence>
<evidence type="ECO:0000256" key="4">
    <source>
        <dbReference type="RuleBase" id="RU004447"/>
    </source>
</evidence>
<dbReference type="InterPro" id="IPR007863">
    <property type="entry name" value="Peptidase_M16_C"/>
</dbReference>
<name>A0A6N9T1E7_9HYPH</name>
<dbReference type="PANTHER" id="PTHR11851:SF49">
    <property type="entry name" value="MITOCHONDRIAL-PROCESSING PEPTIDASE SUBUNIT ALPHA"/>
    <property type="match status" value="1"/>
</dbReference>
<dbReference type="AlphaFoldDB" id="A0A6N9T1E7"/>
<feature type="signal peptide" evidence="6">
    <location>
        <begin position="1"/>
        <end position="24"/>
    </location>
</feature>
<feature type="domain" description="Peptidase M16 C-terminal" evidence="8">
    <location>
        <begin position="231"/>
        <end position="413"/>
    </location>
</feature>
<evidence type="ECO:0000256" key="5">
    <source>
        <dbReference type="SAM" id="MobiDB-lite"/>
    </source>
</evidence>